<dbReference type="Pfam" id="PF01833">
    <property type="entry name" value="TIG"/>
    <property type="match status" value="4"/>
</dbReference>
<organism evidence="2 3">
    <name type="scientific">Streptomyces benahoarensis</name>
    <dbReference type="NCBI Taxonomy" id="2595054"/>
    <lineage>
        <taxon>Bacteria</taxon>
        <taxon>Bacillati</taxon>
        <taxon>Actinomycetota</taxon>
        <taxon>Actinomycetes</taxon>
        <taxon>Kitasatosporales</taxon>
        <taxon>Streptomycetaceae</taxon>
        <taxon>Streptomyces</taxon>
    </lineage>
</organism>
<dbReference type="CDD" id="cd00102">
    <property type="entry name" value="IPT"/>
    <property type="match status" value="2"/>
</dbReference>
<evidence type="ECO:0000259" key="1">
    <source>
        <dbReference type="SMART" id="SM00429"/>
    </source>
</evidence>
<dbReference type="CDD" id="cd00603">
    <property type="entry name" value="IPT_PCSR"/>
    <property type="match status" value="1"/>
</dbReference>
<dbReference type="AlphaFoldDB" id="A0A553Z3R1"/>
<name>A0A553Z3R1_9ACTN</name>
<evidence type="ECO:0000313" key="2">
    <source>
        <dbReference type="EMBL" id="TSB36091.1"/>
    </source>
</evidence>
<gene>
    <name evidence="2" type="ORF">FNZ23_20015</name>
</gene>
<evidence type="ECO:0000313" key="3">
    <source>
        <dbReference type="Proteomes" id="UP000320888"/>
    </source>
</evidence>
<dbReference type="Gene3D" id="2.60.40.10">
    <property type="entry name" value="Immunoglobulins"/>
    <property type="match status" value="4"/>
</dbReference>
<dbReference type="OrthoDB" id="3289082at2"/>
<accession>A0A553Z3R1</accession>
<feature type="domain" description="IPT/TIG" evidence="1">
    <location>
        <begin position="3"/>
        <end position="86"/>
    </location>
</feature>
<dbReference type="GO" id="GO:0005975">
    <property type="term" value="P:carbohydrate metabolic process"/>
    <property type="evidence" value="ECO:0007669"/>
    <property type="project" value="UniProtKB-ARBA"/>
</dbReference>
<dbReference type="PANTHER" id="PTHR22625">
    <property type="entry name" value="PLEXIN"/>
    <property type="match status" value="1"/>
</dbReference>
<proteinExistence type="predicted"/>
<feature type="domain" description="IPT/TIG" evidence="1">
    <location>
        <begin position="167"/>
        <end position="249"/>
    </location>
</feature>
<dbReference type="RefSeq" id="WP_143940089.1">
    <property type="nucleotide sequence ID" value="NZ_VKLS01000281.1"/>
</dbReference>
<dbReference type="SMART" id="SM00429">
    <property type="entry name" value="IPT"/>
    <property type="match status" value="3"/>
</dbReference>
<protein>
    <submittedName>
        <fullName evidence="2">Cell shape-determining protein</fullName>
    </submittedName>
</protein>
<reference evidence="2 3" key="1">
    <citation type="submission" date="2019-07" db="EMBL/GenBank/DDBJ databases">
        <title>Draft genome for Streptomyces benahoarensis MZ03-48.</title>
        <authorList>
            <person name="Gonzalez-Pimentel J.L."/>
        </authorList>
    </citation>
    <scope>NUCLEOTIDE SEQUENCE [LARGE SCALE GENOMIC DNA]</scope>
    <source>
        <strain evidence="2 3">MZ03-48</strain>
    </source>
</reference>
<dbReference type="InterPro" id="IPR031148">
    <property type="entry name" value="Plexin"/>
</dbReference>
<feature type="domain" description="IPT/TIG" evidence="1">
    <location>
        <begin position="87"/>
        <end position="165"/>
    </location>
</feature>
<dbReference type="InterPro" id="IPR014756">
    <property type="entry name" value="Ig_E-set"/>
</dbReference>
<dbReference type="Proteomes" id="UP000320888">
    <property type="component" value="Unassembled WGS sequence"/>
</dbReference>
<dbReference type="InterPro" id="IPR013783">
    <property type="entry name" value="Ig-like_fold"/>
</dbReference>
<dbReference type="PANTHER" id="PTHR22625:SF70">
    <property type="entry name" value="PLEXIN A, ISOFORM A"/>
    <property type="match status" value="1"/>
</dbReference>
<sequence>MAVPTITGLSPSSGTTAGGNPVVITGTNFHTPAVTSVTFDGNSAVFTINSDSRITATAPTHAAGSATVTVTVTNASGSATTRYSYGSGLTLSPTQGPTGGGTIVDIYGTDLAGANAVLFGSTAARSFTQLSATHLRAVSPVGGGGVHAVVAAGGSTSSPGYFYYLPAPFASRISPTAGPLAGGTAVTITGVNLFTTNAVAFGGVPATSFAVVSDSQVTAVSPAGAVAGTVQVKVTTAGGVTVGLSFSYDNPPTVSGLSPVSGSAGGGDTVTISGTNLAHTETVAFGGIPARFGVINSNTVAAVTPPAP</sequence>
<dbReference type="GO" id="GO:0017154">
    <property type="term" value="F:semaphorin receptor activity"/>
    <property type="evidence" value="ECO:0007669"/>
    <property type="project" value="InterPro"/>
</dbReference>
<dbReference type="SUPFAM" id="SSF81296">
    <property type="entry name" value="E set domains"/>
    <property type="match status" value="4"/>
</dbReference>
<keyword evidence="3" id="KW-1185">Reference proteome</keyword>
<dbReference type="InterPro" id="IPR002909">
    <property type="entry name" value="IPT_dom"/>
</dbReference>
<dbReference type="EMBL" id="VKLS01000281">
    <property type="protein sequence ID" value="TSB36091.1"/>
    <property type="molecule type" value="Genomic_DNA"/>
</dbReference>
<comment type="caution">
    <text evidence="2">The sequence shown here is derived from an EMBL/GenBank/DDBJ whole genome shotgun (WGS) entry which is preliminary data.</text>
</comment>